<dbReference type="AlphaFoldDB" id="A0A0B5FP77"/>
<dbReference type="STRING" id="483547.GSUB_04045"/>
<dbReference type="Proteomes" id="UP000035036">
    <property type="component" value="Chromosome"/>
</dbReference>
<evidence type="ECO:0000313" key="3">
    <source>
        <dbReference type="Proteomes" id="UP000035036"/>
    </source>
</evidence>
<gene>
    <name evidence="2" type="ORF">GSUB_04045</name>
</gene>
<dbReference type="InterPro" id="IPR025877">
    <property type="entry name" value="MobA-like_NTP_Trfase"/>
</dbReference>
<dbReference type="SUPFAM" id="SSF53448">
    <property type="entry name" value="Nucleotide-diphospho-sugar transferases"/>
    <property type="match status" value="1"/>
</dbReference>
<dbReference type="HOGENOM" id="CLU_061980_1_2_7"/>
<dbReference type="OrthoDB" id="9779263at2"/>
<dbReference type="InterPro" id="IPR029044">
    <property type="entry name" value="Nucleotide-diphossugar_trans"/>
</dbReference>
<dbReference type="PANTHER" id="PTHR43777">
    <property type="entry name" value="MOLYBDENUM COFACTOR CYTIDYLYLTRANSFERASE"/>
    <property type="match status" value="1"/>
</dbReference>
<proteinExistence type="predicted"/>
<name>A0A0B5FP77_9BACT</name>
<protein>
    <recommendedName>
        <fullName evidence="1">MobA-like NTP transferase domain-containing protein</fullName>
    </recommendedName>
</protein>
<dbReference type="RefSeq" id="WP_040199307.1">
    <property type="nucleotide sequence ID" value="NZ_CP010311.1"/>
</dbReference>
<accession>A0A0B5FP77</accession>
<dbReference type="KEGG" id="gsb:GSUB_04045"/>
<organism evidence="2 3">
    <name type="scientific">Geoalkalibacter subterraneus</name>
    <dbReference type="NCBI Taxonomy" id="483547"/>
    <lineage>
        <taxon>Bacteria</taxon>
        <taxon>Pseudomonadati</taxon>
        <taxon>Thermodesulfobacteriota</taxon>
        <taxon>Desulfuromonadia</taxon>
        <taxon>Desulfuromonadales</taxon>
        <taxon>Geoalkalibacteraceae</taxon>
        <taxon>Geoalkalibacter</taxon>
    </lineage>
</organism>
<evidence type="ECO:0000313" key="2">
    <source>
        <dbReference type="EMBL" id="AJF05900.1"/>
    </source>
</evidence>
<dbReference type="EMBL" id="CP010311">
    <property type="protein sequence ID" value="AJF05900.1"/>
    <property type="molecule type" value="Genomic_DNA"/>
</dbReference>
<dbReference type="Gene3D" id="3.90.550.10">
    <property type="entry name" value="Spore Coat Polysaccharide Biosynthesis Protein SpsA, Chain A"/>
    <property type="match status" value="1"/>
</dbReference>
<dbReference type="PANTHER" id="PTHR43777:SF1">
    <property type="entry name" value="MOLYBDENUM COFACTOR CYTIDYLYLTRANSFERASE"/>
    <property type="match status" value="1"/>
</dbReference>
<reference evidence="2 3" key="1">
    <citation type="journal article" date="2015" name="Genome Announc.">
        <title>Genomes of Geoalkalibacter ferrihydriticus Z-0531T and Geoalkalibacter subterraneus Red1T, Two Haloalkaliphilic Metal-Reducing Deltaproteobacteria.</title>
        <authorList>
            <person name="Badalamenti J.P."/>
            <person name="Krajmalnik-Brown R."/>
            <person name="Torres C.I."/>
            <person name="Bond D.R."/>
        </authorList>
    </citation>
    <scope>NUCLEOTIDE SEQUENCE [LARGE SCALE GENOMIC DNA]</scope>
    <source>
        <strain evidence="2 3">Red1</strain>
    </source>
</reference>
<sequence length="200" mass="21598">MSMPIAAIVLAAGRSTRMGRCKQLLPLNERPALQLVLNALTEGQVARIAVVLGPQGLEVSSAAEARDTILVTNPDPAGDMASSVLAGLSALDPSYAAILIALADMPLIRPTTIQALIQSYRQAPCAILIPTHMGRSGHPPLFAQSVLRRLRAGETLRDLRNRHKADTRRFPVDDPGILLDMDTSEDYSHLNALLQKRQGR</sequence>
<feature type="domain" description="MobA-like NTP transferase" evidence="1">
    <location>
        <begin position="7"/>
        <end position="159"/>
    </location>
</feature>
<keyword evidence="3" id="KW-1185">Reference proteome</keyword>
<dbReference type="CDD" id="cd04182">
    <property type="entry name" value="GT_2_like_f"/>
    <property type="match status" value="1"/>
</dbReference>
<dbReference type="GO" id="GO:0016779">
    <property type="term" value="F:nucleotidyltransferase activity"/>
    <property type="evidence" value="ECO:0007669"/>
    <property type="project" value="UniProtKB-ARBA"/>
</dbReference>
<evidence type="ECO:0000259" key="1">
    <source>
        <dbReference type="Pfam" id="PF12804"/>
    </source>
</evidence>
<dbReference type="Pfam" id="PF12804">
    <property type="entry name" value="NTP_transf_3"/>
    <property type="match status" value="1"/>
</dbReference>